<protein>
    <submittedName>
        <fullName evidence="1">Uncharacterized protein</fullName>
    </submittedName>
</protein>
<dbReference type="Proteomes" id="UP000642748">
    <property type="component" value="Unassembled WGS sequence"/>
</dbReference>
<organism evidence="1 2">
    <name type="scientific">Rugosimonospora africana</name>
    <dbReference type="NCBI Taxonomy" id="556532"/>
    <lineage>
        <taxon>Bacteria</taxon>
        <taxon>Bacillati</taxon>
        <taxon>Actinomycetota</taxon>
        <taxon>Actinomycetes</taxon>
        <taxon>Micromonosporales</taxon>
        <taxon>Micromonosporaceae</taxon>
        <taxon>Rugosimonospora</taxon>
    </lineage>
</organism>
<accession>A0A8J3QP82</accession>
<comment type="caution">
    <text evidence="1">The sequence shown here is derived from an EMBL/GenBank/DDBJ whole genome shotgun (WGS) entry which is preliminary data.</text>
</comment>
<gene>
    <name evidence="1" type="ORF">Raf01_08230</name>
</gene>
<sequence>MHRFVDPLTQSLKLAGGGVDVDLGALPCHAGDASGTADERGRSGLVVEATFRGTEPLIMKASRAVGSLPTGRVGECRRRTPAWTARR</sequence>
<evidence type="ECO:0000313" key="2">
    <source>
        <dbReference type="Proteomes" id="UP000642748"/>
    </source>
</evidence>
<keyword evidence="2" id="KW-1185">Reference proteome</keyword>
<proteinExistence type="predicted"/>
<evidence type="ECO:0000313" key="1">
    <source>
        <dbReference type="EMBL" id="GIH12651.1"/>
    </source>
</evidence>
<name>A0A8J3QP82_9ACTN</name>
<dbReference type="AlphaFoldDB" id="A0A8J3QP82"/>
<dbReference type="EMBL" id="BONZ01000009">
    <property type="protein sequence ID" value="GIH12651.1"/>
    <property type="molecule type" value="Genomic_DNA"/>
</dbReference>
<reference evidence="1" key="1">
    <citation type="submission" date="2021-01" db="EMBL/GenBank/DDBJ databases">
        <title>Whole genome shotgun sequence of Rugosimonospora africana NBRC 104875.</title>
        <authorList>
            <person name="Komaki H."/>
            <person name="Tamura T."/>
        </authorList>
    </citation>
    <scope>NUCLEOTIDE SEQUENCE</scope>
    <source>
        <strain evidence="1">NBRC 104875</strain>
    </source>
</reference>